<feature type="region of interest" description="Disordered" evidence="2">
    <location>
        <begin position="281"/>
        <end position="300"/>
    </location>
</feature>
<sequence length="539" mass="60386">MAGHHGLRASLHHKLAKLRKSTHGNAQGQTPTPNDHHNSTSTSVQIKKHDGQVVLATADGTKGHNHEHANPSTHNVIVDDNGSEGALIHDGRGDMYPPNTAENNLDGPDSYPGNILTVPWDSRKDDAIESLTWSMKGLTHGEDYVPNSMATGTPDQRQTEGNVPPYPLLNPPKCAGGGPVVDRSRFSTEVHRLMRKRKSAFAKLQPVTHSVSQHRDCKIYYDDNFCPSVPFSSSLQSRSVYRSHFEFAAPSVLDEEQDEALLSMRSPSNFSSWELEDSGEMCSRSSTVPPSTDSSTVLVSDYSGSQPRAMFNYDQQPALHAPVPQTTSKDKFERGNRSRSKDTKSTSHLYNPDERGLSNERYLFTCTRGSKSSGKRKEPFQESEDITDATTTESIGTKEKKIKTEPHGLRLACPFFKHNSRRYSSQQSCTGPGWETIHRVKEHIYRRHTQHKHQCHRCGEVFESSRSLVKHTRSQMVCKLQERGDADDIDQDTVARLKSRKKGPEQTEPERWIALYKILFPNDTIIPDPCKLIISHSTV</sequence>
<dbReference type="PROSITE" id="PS50157">
    <property type="entry name" value="ZINC_FINGER_C2H2_2"/>
    <property type="match status" value="1"/>
</dbReference>
<dbReference type="PANTHER" id="PTHR38166:SF1">
    <property type="entry name" value="C2H2-TYPE DOMAIN-CONTAINING PROTEIN"/>
    <property type="match status" value="1"/>
</dbReference>
<dbReference type="PANTHER" id="PTHR38166">
    <property type="entry name" value="C2H2-TYPE DOMAIN-CONTAINING PROTEIN-RELATED"/>
    <property type="match status" value="1"/>
</dbReference>
<dbReference type="AlphaFoldDB" id="A0A9P8UCS5"/>
<accession>A0A9P8UCS5</accession>
<evidence type="ECO:0000256" key="1">
    <source>
        <dbReference type="PROSITE-ProRule" id="PRU00042"/>
    </source>
</evidence>
<dbReference type="GO" id="GO:0008270">
    <property type="term" value="F:zinc ion binding"/>
    <property type="evidence" value="ECO:0007669"/>
    <property type="project" value="UniProtKB-KW"/>
</dbReference>
<dbReference type="EMBL" id="JAGPXC010000010">
    <property type="protein sequence ID" value="KAH6646192.1"/>
    <property type="molecule type" value="Genomic_DNA"/>
</dbReference>
<feature type="domain" description="C2H2-type" evidence="3">
    <location>
        <begin position="453"/>
        <end position="475"/>
    </location>
</feature>
<keyword evidence="1" id="KW-0479">Metal-binding</keyword>
<feature type="region of interest" description="Disordered" evidence="2">
    <location>
        <begin position="319"/>
        <end position="354"/>
    </location>
</feature>
<reference evidence="4" key="1">
    <citation type="journal article" date="2021" name="Nat. Commun.">
        <title>Genetic determinants of endophytism in the Arabidopsis root mycobiome.</title>
        <authorList>
            <person name="Mesny F."/>
            <person name="Miyauchi S."/>
            <person name="Thiergart T."/>
            <person name="Pickel B."/>
            <person name="Atanasova L."/>
            <person name="Karlsson M."/>
            <person name="Huettel B."/>
            <person name="Barry K.W."/>
            <person name="Haridas S."/>
            <person name="Chen C."/>
            <person name="Bauer D."/>
            <person name="Andreopoulos W."/>
            <person name="Pangilinan J."/>
            <person name="LaButti K."/>
            <person name="Riley R."/>
            <person name="Lipzen A."/>
            <person name="Clum A."/>
            <person name="Drula E."/>
            <person name="Henrissat B."/>
            <person name="Kohler A."/>
            <person name="Grigoriev I.V."/>
            <person name="Martin F.M."/>
            <person name="Hacquard S."/>
        </authorList>
    </citation>
    <scope>NUCLEOTIDE SEQUENCE</scope>
    <source>
        <strain evidence="4">MPI-SDFR-AT-0073</strain>
    </source>
</reference>
<name>A0A9P8UCS5_9PEZI</name>
<dbReference type="Proteomes" id="UP000758603">
    <property type="component" value="Unassembled WGS sequence"/>
</dbReference>
<protein>
    <recommendedName>
        <fullName evidence="3">C2H2-type domain-containing protein</fullName>
    </recommendedName>
</protein>
<dbReference type="RefSeq" id="XP_045952706.1">
    <property type="nucleotide sequence ID" value="XM_046109569.1"/>
</dbReference>
<dbReference type="GeneID" id="70138460"/>
<evidence type="ECO:0000259" key="3">
    <source>
        <dbReference type="PROSITE" id="PS50157"/>
    </source>
</evidence>
<gene>
    <name evidence="4" type="ORF">BKA67DRAFT_96281</name>
</gene>
<dbReference type="InterPro" id="IPR013087">
    <property type="entry name" value="Znf_C2H2_type"/>
</dbReference>
<feature type="compositionally biased region" description="Low complexity" evidence="2">
    <location>
        <begin position="283"/>
        <end position="300"/>
    </location>
</feature>
<feature type="region of interest" description="Disordered" evidence="2">
    <location>
        <begin position="20"/>
        <end position="48"/>
    </location>
</feature>
<proteinExistence type="predicted"/>
<keyword evidence="1" id="KW-0862">Zinc</keyword>
<comment type="caution">
    <text evidence="4">The sequence shown here is derived from an EMBL/GenBank/DDBJ whole genome shotgun (WGS) entry which is preliminary data.</text>
</comment>
<organism evidence="4 5">
    <name type="scientific">Truncatella angustata</name>
    <dbReference type="NCBI Taxonomy" id="152316"/>
    <lineage>
        <taxon>Eukaryota</taxon>
        <taxon>Fungi</taxon>
        <taxon>Dikarya</taxon>
        <taxon>Ascomycota</taxon>
        <taxon>Pezizomycotina</taxon>
        <taxon>Sordariomycetes</taxon>
        <taxon>Xylariomycetidae</taxon>
        <taxon>Amphisphaeriales</taxon>
        <taxon>Sporocadaceae</taxon>
        <taxon>Truncatella</taxon>
    </lineage>
</organism>
<evidence type="ECO:0000313" key="5">
    <source>
        <dbReference type="Proteomes" id="UP000758603"/>
    </source>
</evidence>
<evidence type="ECO:0000256" key="2">
    <source>
        <dbReference type="SAM" id="MobiDB-lite"/>
    </source>
</evidence>
<keyword evidence="5" id="KW-1185">Reference proteome</keyword>
<feature type="compositionally biased region" description="Basic and acidic residues" evidence="2">
    <location>
        <begin position="328"/>
        <end position="354"/>
    </location>
</feature>
<keyword evidence="1" id="KW-0863">Zinc-finger</keyword>
<evidence type="ECO:0000313" key="4">
    <source>
        <dbReference type="EMBL" id="KAH6646192.1"/>
    </source>
</evidence>
<dbReference type="OrthoDB" id="4161727at2759"/>
<feature type="compositionally biased region" description="Polar residues" evidence="2">
    <location>
        <begin position="23"/>
        <end position="45"/>
    </location>
</feature>